<feature type="region of interest" description="Disordered" evidence="1">
    <location>
        <begin position="142"/>
        <end position="163"/>
    </location>
</feature>
<dbReference type="EMBL" id="UZAI01017989">
    <property type="protein sequence ID" value="VDP31829.1"/>
    <property type="molecule type" value="Genomic_DNA"/>
</dbReference>
<feature type="transmembrane region" description="Helical" evidence="2">
    <location>
        <begin position="20"/>
        <end position="41"/>
    </location>
</feature>
<dbReference type="AlphaFoldDB" id="A0A183MTY4"/>
<keyword evidence="2" id="KW-0472">Membrane</keyword>
<feature type="transmembrane region" description="Helical" evidence="2">
    <location>
        <begin position="250"/>
        <end position="267"/>
    </location>
</feature>
<feature type="compositionally biased region" description="Basic residues" evidence="1">
    <location>
        <begin position="146"/>
        <end position="155"/>
    </location>
</feature>
<accession>A0A183MTY4</accession>
<evidence type="ECO:0000313" key="4">
    <source>
        <dbReference type="Proteomes" id="UP000277204"/>
    </source>
</evidence>
<keyword evidence="4" id="KW-1185">Reference proteome</keyword>
<evidence type="ECO:0000256" key="1">
    <source>
        <dbReference type="SAM" id="MobiDB-lite"/>
    </source>
</evidence>
<name>A0A183MTY4_9TREM</name>
<keyword evidence="2" id="KW-0812">Transmembrane</keyword>
<keyword evidence="2" id="KW-1133">Transmembrane helix</keyword>
<organism evidence="3 4">
    <name type="scientific">Schistosoma margrebowiei</name>
    <dbReference type="NCBI Taxonomy" id="48269"/>
    <lineage>
        <taxon>Eukaryota</taxon>
        <taxon>Metazoa</taxon>
        <taxon>Spiralia</taxon>
        <taxon>Lophotrochozoa</taxon>
        <taxon>Platyhelminthes</taxon>
        <taxon>Trematoda</taxon>
        <taxon>Digenea</taxon>
        <taxon>Strigeidida</taxon>
        <taxon>Schistosomatoidea</taxon>
        <taxon>Schistosomatidae</taxon>
        <taxon>Schistosoma</taxon>
    </lineage>
</organism>
<feature type="region of interest" description="Disordered" evidence="1">
    <location>
        <begin position="60"/>
        <end position="94"/>
    </location>
</feature>
<feature type="transmembrane region" description="Helical" evidence="2">
    <location>
        <begin position="211"/>
        <end position="230"/>
    </location>
</feature>
<evidence type="ECO:0000313" key="3">
    <source>
        <dbReference type="EMBL" id="VDP31829.1"/>
    </source>
</evidence>
<evidence type="ECO:0000256" key="2">
    <source>
        <dbReference type="SAM" id="Phobius"/>
    </source>
</evidence>
<sequence>MDFLNWLSGWKRDSNDDSQLDFSFLFPATIGVGSIVICLVARYRNELFDLKSTMFRNTKDENVSSRRGNSYSNFRKKPKHSNKSESNPTQIRKTEVSQPLVVETLAPVLPVQQTECVSVQPIQIKQETVSEATDGIEAEFFNPIPKKQKKSKRSSKTKDALNHGLNEQTEIDPAWVTVTSKKVKLSGRNTQKKKNVDSEGKRMSNFTFHPIIVVNCLYDLIRWFLFIYIGSITKKLRFSSYLVMLHVYRFTTSSCQMYFLISIFHIANKKQHLWLNRL</sequence>
<dbReference type="Proteomes" id="UP000277204">
    <property type="component" value="Unassembled WGS sequence"/>
</dbReference>
<gene>
    <name evidence="3" type="ORF">SMRZ_LOCUS19509</name>
</gene>
<proteinExistence type="predicted"/>
<reference evidence="3 4" key="1">
    <citation type="submission" date="2018-11" db="EMBL/GenBank/DDBJ databases">
        <authorList>
            <consortium name="Pathogen Informatics"/>
        </authorList>
    </citation>
    <scope>NUCLEOTIDE SEQUENCE [LARGE SCALE GENOMIC DNA]</scope>
    <source>
        <strain evidence="3 4">Zambia</strain>
    </source>
</reference>
<protein>
    <submittedName>
        <fullName evidence="3">Uncharacterized protein</fullName>
    </submittedName>
</protein>